<dbReference type="GO" id="GO:0030246">
    <property type="term" value="F:carbohydrate binding"/>
    <property type="evidence" value="ECO:0007669"/>
    <property type="project" value="InterPro"/>
</dbReference>
<dbReference type="InterPro" id="IPR010502">
    <property type="entry name" value="Carb-bd_dom_fam9"/>
</dbReference>
<dbReference type="EMBL" id="FONN01000022">
    <property type="protein sequence ID" value="SFF27548.1"/>
    <property type="molecule type" value="Genomic_DNA"/>
</dbReference>
<dbReference type="Gene3D" id="2.60.40.1190">
    <property type="match status" value="1"/>
</dbReference>
<dbReference type="Proteomes" id="UP000183410">
    <property type="component" value="Unassembled WGS sequence"/>
</dbReference>
<name>A0A1I2HDB8_9BACL</name>
<dbReference type="AlphaFoldDB" id="A0A1I2HDB8"/>
<evidence type="ECO:0000259" key="1">
    <source>
        <dbReference type="Pfam" id="PF06452"/>
    </source>
</evidence>
<dbReference type="GO" id="GO:0016052">
    <property type="term" value="P:carbohydrate catabolic process"/>
    <property type="evidence" value="ECO:0007669"/>
    <property type="project" value="InterPro"/>
</dbReference>
<evidence type="ECO:0000313" key="2">
    <source>
        <dbReference type="EMBL" id="SFF27548.1"/>
    </source>
</evidence>
<dbReference type="Pfam" id="PF06452">
    <property type="entry name" value="CBM9_1"/>
    <property type="match status" value="1"/>
</dbReference>
<dbReference type="RefSeq" id="WP_177218062.1">
    <property type="nucleotide sequence ID" value="NZ_FONN01000022.1"/>
</dbReference>
<feature type="domain" description="Carbohydrate-binding" evidence="1">
    <location>
        <begin position="31"/>
        <end position="211"/>
    </location>
</feature>
<protein>
    <submittedName>
        <fullName evidence="2">Carbohydrate family 9 binding domain-like</fullName>
    </submittedName>
</protein>
<accession>A0A1I2HDB8</accession>
<dbReference type="SUPFAM" id="SSF49344">
    <property type="entry name" value="CBD9-like"/>
    <property type="match status" value="1"/>
</dbReference>
<organism evidence="2 3">
    <name type="scientific">Paenibacillus algorifonticola</name>
    <dbReference type="NCBI Taxonomy" id="684063"/>
    <lineage>
        <taxon>Bacteria</taxon>
        <taxon>Bacillati</taxon>
        <taxon>Bacillota</taxon>
        <taxon>Bacilli</taxon>
        <taxon>Bacillales</taxon>
        <taxon>Paenibacillaceae</taxon>
        <taxon>Paenibacillus</taxon>
    </lineage>
</organism>
<keyword evidence="3" id="KW-1185">Reference proteome</keyword>
<dbReference type="CDD" id="cd09620">
    <property type="entry name" value="CBM9_like_3"/>
    <property type="match status" value="1"/>
</dbReference>
<gene>
    <name evidence="2" type="ORF">SAMN04487969_12227</name>
</gene>
<dbReference type="GO" id="GO:0004553">
    <property type="term" value="F:hydrolase activity, hydrolyzing O-glycosyl compounds"/>
    <property type="evidence" value="ECO:0007669"/>
    <property type="project" value="InterPro"/>
</dbReference>
<proteinExistence type="predicted"/>
<sequence>MESAIAAIGGSYICKRMEPAVSGASSVSLDWGHCEALELVETVTGAPPRERTEVRMGWSSEHLHIRFACRDSHIVSDFTKRDEPLYEQDVVEVFIDEEGEGRRYMELEVSPYNIVFDAVIENDGSGGIISSDLNWQFSALQTTVQSDGQGNLLYFIDIPASNFKRPFAPGLTMRINVYRIDQDVQGIREYQAWRPTRAVNFHLPQYFGKLIFN</sequence>
<evidence type="ECO:0000313" key="3">
    <source>
        <dbReference type="Proteomes" id="UP000183410"/>
    </source>
</evidence>
<reference evidence="3" key="1">
    <citation type="submission" date="2016-10" db="EMBL/GenBank/DDBJ databases">
        <authorList>
            <person name="Varghese N."/>
            <person name="Submissions S."/>
        </authorList>
    </citation>
    <scope>NUCLEOTIDE SEQUENCE [LARGE SCALE GENOMIC DNA]</scope>
    <source>
        <strain evidence="3">CGMCC 1.10223</strain>
    </source>
</reference>